<gene>
    <name evidence="2" type="ORF">GR702_06375</name>
</gene>
<name>A0A7X4GGI7_9SPHN</name>
<reference evidence="2 3" key="1">
    <citation type="submission" date="2019-12" db="EMBL/GenBank/DDBJ databases">
        <authorList>
            <person name="Feng G."/>
            <person name="Zhu H."/>
        </authorList>
    </citation>
    <scope>NUCLEOTIDE SEQUENCE [LARGE SCALE GENOMIC DNA]</scope>
    <source>
        <strain evidence="2 3">FGD1</strain>
    </source>
</reference>
<evidence type="ECO:0008006" key="4">
    <source>
        <dbReference type="Google" id="ProtNLM"/>
    </source>
</evidence>
<dbReference type="EMBL" id="WVTD01000003">
    <property type="protein sequence ID" value="MYL97397.1"/>
    <property type="molecule type" value="Genomic_DNA"/>
</dbReference>
<protein>
    <recommendedName>
        <fullName evidence="4">Regulatory protein RecX</fullName>
    </recommendedName>
</protein>
<dbReference type="Proteomes" id="UP000465810">
    <property type="component" value="Unassembled WGS sequence"/>
</dbReference>
<evidence type="ECO:0000313" key="3">
    <source>
        <dbReference type="Proteomes" id="UP000465810"/>
    </source>
</evidence>
<evidence type="ECO:0000256" key="1">
    <source>
        <dbReference type="SAM" id="MobiDB-lite"/>
    </source>
</evidence>
<accession>A0A7X4GGI7</accession>
<evidence type="ECO:0000313" key="2">
    <source>
        <dbReference type="EMBL" id="MYL97397.1"/>
    </source>
</evidence>
<comment type="caution">
    <text evidence="2">The sequence shown here is derived from an EMBL/GenBank/DDBJ whole genome shotgun (WGS) entry which is preliminary data.</text>
</comment>
<dbReference type="RefSeq" id="WP_160985121.1">
    <property type="nucleotide sequence ID" value="NZ_WVTD01000003.1"/>
</dbReference>
<keyword evidence="3" id="KW-1185">Reference proteome</keyword>
<dbReference type="AlphaFoldDB" id="A0A7X4GGI7"/>
<proteinExistence type="predicted"/>
<sequence>MSDKRRNEGPFQPSHRRQDRDGPPPLNPARIEELALAYVARFATTQAKLRLYLQRKLRERGWSSEDAPPALDELVARYAALGYVDDAAWAHMKAGSLLRRGYGARRVGEALGQAGVSEDLRAMERPGSGEQRRAALVLARRRRFGPFAPSGTEAAADPRRRDRQLAAMLRAGHPLDIARRIVESDDMDLLEEWAESDFGDD</sequence>
<organism evidence="2 3">
    <name type="scientific">Novosphingobium silvae</name>
    <dbReference type="NCBI Taxonomy" id="2692619"/>
    <lineage>
        <taxon>Bacteria</taxon>
        <taxon>Pseudomonadati</taxon>
        <taxon>Pseudomonadota</taxon>
        <taxon>Alphaproteobacteria</taxon>
        <taxon>Sphingomonadales</taxon>
        <taxon>Sphingomonadaceae</taxon>
        <taxon>Novosphingobium</taxon>
    </lineage>
</organism>
<feature type="region of interest" description="Disordered" evidence="1">
    <location>
        <begin position="1"/>
        <end position="28"/>
    </location>
</feature>